<proteinExistence type="inferred from homology"/>
<dbReference type="InterPro" id="IPR036291">
    <property type="entry name" value="NAD(P)-bd_dom_sf"/>
</dbReference>
<keyword evidence="7" id="KW-1185">Reference proteome</keyword>
<evidence type="ECO:0000256" key="1">
    <source>
        <dbReference type="ARBA" id="ARBA00006484"/>
    </source>
</evidence>
<evidence type="ECO:0000259" key="5">
    <source>
        <dbReference type="Pfam" id="PF08240"/>
    </source>
</evidence>
<organism evidence="6 7">
    <name type="scientific">Penicillium subrubescens</name>
    <dbReference type="NCBI Taxonomy" id="1316194"/>
    <lineage>
        <taxon>Eukaryota</taxon>
        <taxon>Fungi</taxon>
        <taxon>Dikarya</taxon>
        <taxon>Ascomycota</taxon>
        <taxon>Pezizomycotina</taxon>
        <taxon>Eurotiomycetes</taxon>
        <taxon>Eurotiomycetidae</taxon>
        <taxon>Eurotiales</taxon>
        <taxon>Aspergillaceae</taxon>
        <taxon>Penicillium</taxon>
    </lineage>
</organism>
<dbReference type="Pfam" id="PF08240">
    <property type="entry name" value="ADH_N"/>
    <property type="match status" value="1"/>
</dbReference>
<evidence type="ECO:0000313" key="7">
    <source>
        <dbReference type="Proteomes" id="UP000186955"/>
    </source>
</evidence>
<dbReference type="Gene3D" id="3.90.180.10">
    <property type="entry name" value="Medium-chain alcohol dehydrogenases, catalytic domain"/>
    <property type="match status" value="1"/>
</dbReference>
<dbReference type="Gene3D" id="3.40.50.720">
    <property type="entry name" value="NAD(P)-binding Rossmann-like Domain"/>
    <property type="match status" value="1"/>
</dbReference>
<dbReference type="InterPro" id="IPR011032">
    <property type="entry name" value="GroES-like_sf"/>
</dbReference>
<gene>
    <name evidence="6" type="ORF">PENSUB_13350</name>
</gene>
<keyword evidence="3" id="KW-0520">NAD</keyword>
<evidence type="ECO:0000313" key="6">
    <source>
        <dbReference type="EMBL" id="OKO90633.1"/>
    </source>
</evidence>
<dbReference type="InterPro" id="IPR002347">
    <property type="entry name" value="SDR_fam"/>
</dbReference>
<evidence type="ECO:0000256" key="2">
    <source>
        <dbReference type="ARBA" id="ARBA00023002"/>
    </source>
</evidence>
<dbReference type="PANTHER" id="PTHR43180:SF28">
    <property type="entry name" value="NAD(P)-BINDING ROSSMANN-FOLD SUPERFAMILY PROTEIN"/>
    <property type="match status" value="1"/>
</dbReference>
<keyword evidence="2" id="KW-0560">Oxidoreductase</keyword>
<comment type="caution">
    <text evidence="6">The sequence shown here is derived from an EMBL/GenBank/DDBJ whole genome shotgun (WGS) entry which is preliminary data.</text>
</comment>
<dbReference type="InterPro" id="IPR013154">
    <property type="entry name" value="ADH-like_N"/>
</dbReference>
<dbReference type="STRING" id="1316194.A0A1Q5SRP5"/>
<dbReference type="Pfam" id="PF13561">
    <property type="entry name" value="adh_short_C2"/>
    <property type="match status" value="1"/>
</dbReference>
<name>A0A1Q5SRP5_9EURO</name>
<evidence type="ECO:0000256" key="3">
    <source>
        <dbReference type="ARBA" id="ARBA00023027"/>
    </source>
</evidence>
<dbReference type="SUPFAM" id="SSF50129">
    <property type="entry name" value="GroES-like"/>
    <property type="match status" value="1"/>
</dbReference>
<dbReference type="Proteomes" id="UP000186955">
    <property type="component" value="Unassembled WGS sequence"/>
</dbReference>
<feature type="domain" description="Alcohol dehydrogenase-like N-terminal" evidence="5">
    <location>
        <begin position="4"/>
        <end position="73"/>
    </location>
</feature>
<dbReference type="InterPro" id="IPR002328">
    <property type="entry name" value="ADH_Zn_CS"/>
</dbReference>
<dbReference type="CDD" id="cd05233">
    <property type="entry name" value="SDR_c"/>
    <property type="match status" value="1"/>
</dbReference>
<evidence type="ECO:0000256" key="4">
    <source>
        <dbReference type="ARBA" id="ARBA00023098"/>
    </source>
</evidence>
<dbReference type="PROSITE" id="PS00059">
    <property type="entry name" value="ADH_ZINC"/>
    <property type="match status" value="1"/>
</dbReference>
<dbReference type="GO" id="GO:0016491">
    <property type="term" value="F:oxidoreductase activity"/>
    <property type="evidence" value="ECO:0007669"/>
    <property type="project" value="UniProtKB-KW"/>
</dbReference>
<reference evidence="6 7" key="1">
    <citation type="submission" date="2016-10" db="EMBL/GenBank/DDBJ databases">
        <title>Genome sequence of the ascomycete fungus Penicillium subrubescens.</title>
        <authorList>
            <person name="De Vries R.P."/>
            <person name="Peng M."/>
            <person name="Dilokpimol A."/>
            <person name="Hilden K."/>
            <person name="Makela M.R."/>
            <person name="Grigoriev I."/>
            <person name="Riley R."/>
            <person name="Granchi Z."/>
        </authorList>
    </citation>
    <scope>NUCLEOTIDE SEQUENCE [LARGE SCALE GENOMIC DNA]</scope>
    <source>
        <strain evidence="6 7">CBS 132785</strain>
    </source>
</reference>
<dbReference type="EMBL" id="MNBE01000757">
    <property type="protein sequence ID" value="OKO90633.1"/>
    <property type="molecule type" value="Genomic_DNA"/>
</dbReference>
<dbReference type="SUPFAM" id="SSF51735">
    <property type="entry name" value="NAD(P)-binding Rossmann-fold domains"/>
    <property type="match status" value="1"/>
</dbReference>
<dbReference type="GO" id="GO:0006629">
    <property type="term" value="P:lipid metabolic process"/>
    <property type="evidence" value="ECO:0007669"/>
    <property type="project" value="UniProtKB-KW"/>
</dbReference>
<protein>
    <recommendedName>
        <fullName evidence="5">Alcohol dehydrogenase-like N-terminal domain-containing protein</fullName>
    </recommendedName>
</protein>
<accession>A0A1Q5SRP5</accession>
<comment type="similarity">
    <text evidence="1">Belongs to the short-chain dehydrogenases/reductases (SDR) family.</text>
</comment>
<keyword evidence="4" id="KW-0443">Lipid metabolism</keyword>
<dbReference type="AlphaFoldDB" id="A0A1Q5SRP5"/>
<dbReference type="PANTHER" id="PTHR43180">
    <property type="entry name" value="3-OXOACYL-(ACYL-CARRIER-PROTEIN) REDUCTASE (AFU_ORTHOLOGUE AFUA_6G11210)"/>
    <property type="match status" value="1"/>
</dbReference>
<dbReference type="GO" id="GO:0008270">
    <property type="term" value="F:zinc ion binding"/>
    <property type="evidence" value="ECO:0007669"/>
    <property type="project" value="InterPro"/>
</dbReference>
<sequence length="229" mass="24180">MKFQDIVVRDGGMPIGEYPAVLGHEGVGIIREVGTGVKDNSLSPGDIVLLSFHTCGQCGPCEERRLGGCPHMTEANFLNTARSGDRGKTPISLPDGTHVHGQSASGLGRATAFAFAKQGASVVCADISPLSSHGQATHGVIMQEGGRCSFVKADVSSEESVEALIENTVPDFGKLDIMVNNAGVAPEAHSPKPIWKTTEEVFDKTHRINVRGVFLGCKYAGLQIVKQAN</sequence>